<accession>A0A0U1CXA8</accession>
<keyword evidence="4" id="KW-1185">Reference proteome</keyword>
<dbReference type="Proteomes" id="UP000199601">
    <property type="component" value="Unassembled WGS sequence"/>
</dbReference>
<reference evidence="4" key="1">
    <citation type="submission" date="2015-03" db="EMBL/GenBank/DDBJ databases">
        <authorList>
            <person name="Urmite Genomes"/>
        </authorList>
    </citation>
    <scope>NUCLEOTIDE SEQUENCE [LARGE SCALE GENOMIC DNA]</scope>
    <source>
        <strain evidence="4">CSUR P1344</strain>
    </source>
</reference>
<sequence length="363" mass="38476">MKPTGEPDLVGEVRYQHGAVAAAVVRPDAATGASRMVWEVRRERDSHLRYTPRLAHVSHWAEAPGLGRRMTLSAPLAKADAPAGTLFYPDCSNNNWNSEQDAIDFVNQLAAQGFSGMCHKVSEGDYYEDPFWPVVLKACQAAGIPCLGYHYVTTNSPGSQAQTYQAAGGLPNAMFDWEANGGDLANYYAVANGFNAAGVNVGVGYCPQWYWSQVGGGDLTQAGALVSSAYPGGSGYASQIYANGGGDTGSGWNAYGGVTPTCWQFTDRANIAGLSVDCNAFKGTPDQLAQLFTGAPVTQPQPQPQPASNPDAITKPADEPTQVSELWDQELIRWDMLGGHTIVEALAAIGQKLGIPGFTPPAQ</sequence>
<dbReference type="SUPFAM" id="SSF51445">
    <property type="entry name" value="(Trans)glycosidases"/>
    <property type="match status" value="1"/>
</dbReference>
<organism evidence="3 4">
    <name type="scientific">Mycobacterium europaeum</name>
    <dbReference type="NCBI Taxonomy" id="761804"/>
    <lineage>
        <taxon>Bacteria</taxon>
        <taxon>Bacillati</taxon>
        <taxon>Actinomycetota</taxon>
        <taxon>Actinomycetes</taxon>
        <taxon>Mycobacteriales</taxon>
        <taxon>Mycobacteriaceae</taxon>
        <taxon>Mycobacterium</taxon>
        <taxon>Mycobacterium simiae complex</taxon>
    </lineage>
</organism>
<dbReference type="GO" id="GO:0016998">
    <property type="term" value="P:cell wall macromolecule catabolic process"/>
    <property type="evidence" value="ECO:0007669"/>
    <property type="project" value="InterPro"/>
</dbReference>
<feature type="region of interest" description="Disordered" evidence="2">
    <location>
        <begin position="296"/>
        <end position="318"/>
    </location>
</feature>
<dbReference type="Gene3D" id="3.20.20.80">
    <property type="entry name" value="Glycosidases"/>
    <property type="match status" value="1"/>
</dbReference>
<proteinExistence type="inferred from homology"/>
<dbReference type="GO" id="GO:0003796">
    <property type="term" value="F:lysozyme activity"/>
    <property type="evidence" value="ECO:0007669"/>
    <property type="project" value="InterPro"/>
</dbReference>
<evidence type="ECO:0000256" key="1">
    <source>
        <dbReference type="ARBA" id="ARBA00010646"/>
    </source>
</evidence>
<dbReference type="InterPro" id="IPR002053">
    <property type="entry name" value="Glyco_hydro_25"/>
</dbReference>
<dbReference type="AlphaFoldDB" id="A0A0U1CXA8"/>
<evidence type="ECO:0000256" key="2">
    <source>
        <dbReference type="SAM" id="MobiDB-lite"/>
    </source>
</evidence>
<evidence type="ECO:0000313" key="4">
    <source>
        <dbReference type="Proteomes" id="UP000199601"/>
    </source>
</evidence>
<dbReference type="InterPro" id="IPR017853">
    <property type="entry name" value="GH"/>
</dbReference>
<protein>
    <submittedName>
        <fullName evidence="3">Gp50 protein</fullName>
    </submittedName>
</protein>
<dbReference type="GO" id="GO:0009253">
    <property type="term" value="P:peptidoglycan catabolic process"/>
    <property type="evidence" value="ECO:0007669"/>
    <property type="project" value="InterPro"/>
</dbReference>
<dbReference type="RefSeq" id="WP_141659140.1">
    <property type="nucleotide sequence ID" value="NZ_CTEC01000001.1"/>
</dbReference>
<dbReference type="EMBL" id="CTEC01000001">
    <property type="protein sequence ID" value="CQD03858.1"/>
    <property type="molecule type" value="Genomic_DNA"/>
</dbReference>
<gene>
    <name evidence="3" type="ORF">BN000_00667</name>
</gene>
<comment type="similarity">
    <text evidence="1">Belongs to the glycosyl hydrolase 25 family.</text>
</comment>
<dbReference type="Pfam" id="PF01183">
    <property type="entry name" value="Glyco_hydro_25"/>
    <property type="match status" value="1"/>
</dbReference>
<evidence type="ECO:0000313" key="3">
    <source>
        <dbReference type="EMBL" id="CQD03858.1"/>
    </source>
</evidence>
<name>A0A0U1CXA8_9MYCO</name>